<protein>
    <submittedName>
        <fullName evidence="4">Alpha-mannosidase 2x</fullName>
    </submittedName>
</protein>
<sequence length="630" mass="70446">MAGCTVPALSPKPLPHTRLQHCGQFPGGSRTDGNGFLGFPQAQFGTLSDYFDALYKRTGVEPGARPPGFPVLSGDFFSYADREDHYWTGYYTSRPFYKSLDRVLEAHLRGAEVLYSLAAAHARHAGLAGRYPLSDFTLLTEARRTLGLFQHHDAITGTAKEAVVVDYGVRLLRSLVNLKQVIIHAAHYLVLRDKETYHFDPEAPFLQVVSPSWVCMGTLQFMQVPPKSCWMRVPLLFLPPHPMSSVPSAAAGPHPEQAGWEKAEPMMVLPFRPTEFQDDTRLSHDALPERTIIQLDSSPRFVVLFNPLEQERFSVVSLLVNSPRVRVLSEEGQPLAVQISAHWSSATEVVPDVYQVSVPVCLPALGLGVLQLQLGLDGHRTLPSSVRLYLHGRQLSVSRHEVFPLRIIDSGTSDFALSNRYMQVWFSGLTGLLKSIRRVDEEQEQQVDMEFLVYGTRTSKDKSGAYLFLPDGEAKAWAGTAPLCPLCRGFNSSLLFPQPYVPKEPPVLRVTEGPFFSEVVAYYEHVHQVVRLYNLPGVEGLSLDMSSLVDIRDYVNKELALRIHTDIDSQGTFFTDLNGFQVQPRRYLKKLPLQANFYPMPVMAYIQDAQKRLTLHTAQALGVASLKDGE</sequence>
<dbReference type="SUPFAM" id="SSF74650">
    <property type="entry name" value="Galactose mutarotase-like"/>
    <property type="match status" value="1"/>
</dbReference>
<keyword evidence="2" id="KW-0378">Hydrolase</keyword>
<organism evidence="4 5">
    <name type="scientific">Saguinus oedipus</name>
    <name type="common">Cotton-top tamarin</name>
    <name type="synonym">Oedipomidas oedipus</name>
    <dbReference type="NCBI Taxonomy" id="9490"/>
    <lineage>
        <taxon>Eukaryota</taxon>
        <taxon>Metazoa</taxon>
        <taxon>Chordata</taxon>
        <taxon>Craniata</taxon>
        <taxon>Vertebrata</taxon>
        <taxon>Euteleostomi</taxon>
        <taxon>Mammalia</taxon>
        <taxon>Eutheria</taxon>
        <taxon>Euarchontoglires</taxon>
        <taxon>Primates</taxon>
        <taxon>Haplorrhini</taxon>
        <taxon>Platyrrhini</taxon>
        <taxon>Cebidae</taxon>
        <taxon>Callitrichinae</taxon>
        <taxon>Saguinus</taxon>
    </lineage>
</organism>
<dbReference type="Gene3D" id="2.70.98.30">
    <property type="entry name" value="Golgi alpha-mannosidase II, domain 4"/>
    <property type="match status" value="1"/>
</dbReference>
<dbReference type="Proteomes" id="UP001266305">
    <property type="component" value="Unassembled WGS sequence"/>
</dbReference>
<name>A0ABQ9VF54_SAGOE</name>
<dbReference type="InterPro" id="IPR011682">
    <property type="entry name" value="Glyco_hydro_38_C"/>
</dbReference>
<keyword evidence="5" id="KW-1185">Reference proteome</keyword>
<dbReference type="InterPro" id="IPR011013">
    <property type="entry name" value="Gal_mutarotase_sf_dom"/>
</dbReference>
<evidence type="ECO:0000313" key="4">
    <source>
        <dbReference type="EMBL" id="KAK2107514.1"/>
    </source>
</evidence>
<evidence type="ECO:0000256" key="1">
    <source>
        <dbReference type="ARBA" id="ARBA00022723"/>
    </source>
</evidence>
<evidence type="ECO:0000313" key="5">
    <source>
        <dbReference type="Proteomes" id="UP001266305"/>
    </source>
</evidence>
<dbReference type="SUPFAM" id="SSF88688">
    <property type="entry name" value="Families 57/38 glycoside transferase middle domain"/>
    <property type="match status" value="1"/>
</dbReference>
<feature type="domain" description="Glycoside hydrolase family 38 central" evidence="3">
    <location>
        <begin position="85"/>
        <end position="171"/>
    </location>
</feature>
<dbReference type="InterPro" id="IPR027291">
    <property type="entry name" value="Glyco_hydro_38_N_sf"/>
</dbReference>
<gene>
    <name evidence="4" type="primary">MAN2A2</name>
    <name evidence="4" type="ORF">P7K49_012679</name>
</gene>
<dbReference type="InterPro" id="IPR037094">
    <property type="entry name" value="Glyco_hydro_38_cen_sf"/>
</dbReference>
<dbReference type="InterPro" id="IPR013780">
    <property type="entry name" value="Glyco_hydro_b"/>
</dbReference>
<accession>A0ABQ9VF54</accession>
<keyword evidence="1" id="KW-0479">Metal-binding</keyword>
<dbReference type="PANTHER" id="PTHR11607:SF57">
    <property type="entry name" value="ALPHA-MANNOSIDASE 2X"/>
    <property type="match status" value="1"/>
</dbReference>
<dbReference type="Pfam" id="PF09261">
    <property type="entry name" value="Alpha-mann_mid"/>
    <property type="match status" value="1"/>
</dbReference>
<dbReference type="Gene3D" id="3.20.110.10">
    <property type="entry name" value="Glycoside hydrolase 38, N terminal domain"/>
    <property type="match status" value="1"/>
</dbReference>
<dbReference type="InterPro" id="IPR015341">
    <property type="entry name" value="Glyco_hydro_38_cen"/>
</dbReference>
<evidence type="ECO:0000256" key="2">
    <source>
        <dbReference type="ARBA" id="ARBA00022801"/>
    </source>
</evidence>
<dbReference type="Gene3D" id="2.60.40.1180">
    <property type="entry name" value="Golgi alpha-mannosidase II"/>
    <property type="match status" value="1"/>
</dbReference>
<reference evidence="4 5" key="1">
    <citation type="submission" date="2023-05" db="EMBL/GenBank/DDBJ databases">
        <title>B98-5 Cell Line De Novo Hybrid Assembly: An Optical Mapping Approach.</title>
        <authorList>
            <person name="Kananen K."/>
            <person name="Auerbach J.A."/>
            <person name="Kautto E."/>
            <person name="Blachly J.S."/>
        </authorList>
    </citation>
    <scope>NUCLEOTIDE SEQUENCE [LARGE SCALE GENOMIC DNA]</scope>
    <source>
        <strain evidence="4">B95-8</strain>
        <tissue evidence="4">Cell line</tissue>
    </source>
</reference>
<dbReference type="SMART" id="SM00872">
    <property type="entry name" value="Alpha-mann_mid"/>
    <property type="match status" value="1"/>
</dbReference>
<dbReference type="Gene3D" id="1.20.1270.50">
    <property type="entry name" value="Glycoside hydrolase family 38, central domain"/>
    <property type="match status" value="1"/>
</dbReference>
<dbReference type="InterPro" id="IPR050843">
    <property type="entry name" value="Glycosyl_Hydrlase_38"/>
</dbReference>
<dbReference type="Pfam" id="PF07748">
    <property type="entry name" value="Glyco_hydro_38C"/>
    <property type="match status" value="1"/>
</dbReference>
<evidence type="ECO:0000259" key="3">
    <source>
        <dbReference type="SMART" id="SM00872"/>
    </source>
</evidence>
<proteinExistence type="predicted"/>
<comment type="caution">
    <text evidence="4">The sequence shown here is derived from an EMBL/GenBank/DDBJ whole genome shotgun (WGS) entry which is preliminary data.</text>
</comment>
<dbReference type="EMBL" id="JASSZA010000006">
    <property type="protein sequence ID" value="KAK2107514.1"/>
    <property type="molecule type" value="Genomic_DNA"/>
</dbReference>
<dbReference type="InterPro" id="IPR028995">
    <property type="entry name" value="Glyco_hydro_57/38_cen_sf"/>
</dbReference>
<dbReference type="PANTHER" id="PTHR11607">
    <property type="entry name" value="ALPHA-MANNOSIDASE"/>
    <property type="match status" value="1"/>
</dbReference>